<keyword evidence="6 7" id="KW-0998">Cell outer membrane</keyword>
<organism evidence="10 11">
    <name type="scientific">Pedobacter hiemivivus</name>
    <dbReference type="NCBI Taxonomy" id="2530454"/>
    <lineage>
        <taxon>Bacteria</taxon>
        <taxon>Pseudomonadati</taxon>
        <taxon>Bacteroidota</taxon>
        <taxon>Sphingobacteriia</taxon>
        <taxon>Sphingobacteriales</taxon>
        <taxon>Sphingobacteriaceae</taxon>
        <taxon>Pedobacter</taxon>
    </lineage>
</organism>
<name>A0A4R0NFX4_9SPHI</name>
<evidence type="ECO:0000259" key="8">
    <source>
        <dbReference type="Pfam" id="PF07660"/>
    </source>
</evidence>
<accession>A0A4R0NFX4</accession>
<dbReference type="NCBIfam" id="TIGR04056">
    <property type="entry name" value="OMP_RagA_SusC"/>
    <property type="match status" value="1"/>
</dbReference>
<dbReference type="InterPro" id="IPR037066">
    <property type="entry name" value="Plug_dom_sf"/>
</dbReference>
<feature type="domain" description="Secretin/TonB short N-terminal" evidence="8">
    <location>
        <begin position="67"/>
        <end position="116"/>
    </location>
</feature>
<evidence type="ECO:0000256" key="7">
    <source>
        <dbReference type="PROSITE-ProRule" id="PRU01360"/>
    </source>
</evidence>
<dbReference type="Gene3D" id="2.170.130.10">
    <property type="entry name" value="TonB-dependent receptor, plug domain"/>
    <property type="match status" value="1"/>
</dbReference>
<dbReference type="OrthoDB" id="9768177at2"/>
<gene>
    <name evidence="10" type="ORF">EZ444_01105</name>
</gene>
<dbReference type="GO" id="GO:0009279">
    <property type="term" value="C:cell outer membrane"/>
    <property type="evidence" value="ECO:0007669"/>
    <property type="project" value="UniProtKB-SubCell"/>
</dbReference>
<evidence type="ECO:0000256" key="3">
    <source>
        <dbReference type="ARBA" id="ARBA00022452"/>
    </source>
</evidence>
<keyword evidence="4 7" id="KW-0812">Transmembrane</keyword>
<dbReference type="Pfam" id="PF07715">
    <property type="entry name" value="Plug"/>
    <property type="match status" value="1"/>
</dbReference>
<evidence type="ECO:0000256" key="4">
    <source>
        <dbReference type="ARBA" id="ARBA00022692"/>
    </source>
</evidence>
<evidence type="ECO:0000313" key="11">
    <source>
        <dbReference type="Proteomes" id="UP000291117"/>
    </source>
</evidence>
<dbReference type="Gene3D" id="2.40.170.20">
    <property type="entry name" value="TonB-dependent receptor, beta-barrel domain"/>
    <property type="match status" value="1"/>
</dbReference>
<proteinExistence type="inferred from homology"/>
<dbReference type="InterPro" id="IPR036942">
    <property type="entry name" value="Beta-barrel_TonB_sf"/>
</dbReference>
<dbReference type="SUPFAM" id="SSF56935">
    <property type="entry name" value="Porins"/>
    <property type="match status" value="1"/>
</dbReference>
<sequence>MNFYKQSVCKPRGFVHKFLVIMKFTTILLVTAFLQLAQASNAQRITISKKNATLQQLFKEIRKQSGYDFFYNQEDIKKAKRIDISVQNQTLEDVLRLCFEDQPFTFMFKDRTVVVKESKPNEVLWSNFIQKVELKGKVTDEKGGPMPGVSIKLKGSNVATMTDWNGSYALTLPDGNGTLVFSFVGYASQEIKVDNRTWISVVLKEEDSALSEIVVVGYGTQKKKDLTGAVSSISAKSVENLPIARADQMIQGRASGVQVTQTQSQPGGVSSLRIRGTNSINTSNEPLFVVDGFPGAGNLNTINPNDIQSIDILKDASSIAIYGSRGANGVVIITTKKGTAGQSAINFEAYYGLQKVRKPYKMMNATEFGTYLNDAQKLTNIETPTLAKALPYTDAQIAALGEGTDWQNELFQTAPISNYQLNFIGGTPETKYNLSMNYFDQQGIIINSGYKRASIRFNLDKKVGEKLNFGFSSQLTGSIDNRALVNTGGGSAGGVLLDALRINPAVPVVTNGDYTYQNGPTGYTFALGNPIAYANKTTNQYKDLRGLINFYGEYEIIKGLKFKTTAGTDFDFLTRNLYIPSDIFLGSNTLGSARKEYANAVSWVNENTLTYDKQLNENNAINIIGGFSMQQFDTNDFFSASTNFFTNVLGYDNIGLGANVLTPGSTHNKNTLASFFGRANYRLMDKYLFTFTMRADGSSKFGKNNKWGYFPSGAIAWRIIEEDFMKSLPFISDLKLRGSLGVSGNQEIDPYQSIGRYPTNSATLGGSTRVVGVSPANIANPNLSWESTSSFDIGLDLAFFKNRITMTADYYSKHTKDLLLNVAVPRTTGYASILLNAGGVDNKGFEFAINSENINGKSFQWTTNLNFSLNRNKVTDLAGEKERFVGDASSSLFPSGTGGTNVLRVGESIGSFYGYRFVGIWQTKEEIAASGISGVLPGDPRYADLNNDKVIDAKDREIVGHAQPKFIYGVTNNFTYGRLNLNLFIQGVQGDDVLNLNKYELESGDFTTNKLATVNDRWTGPNTSNTIPKANSTLRRRTGITSDVVENGSFLRLKTVSLSYNLPLGKGLGKTIKSASIYVTGTNLLTFTKYSGYDPEVNSFVNTNVLSLNTDYNAYPTTKMYTAGVRVGF</sequence>
<dbReference type="AlphaFoldDB" id="A0A4R0NFX4"/>
<dbReference type="InterPro" id="IPR012910">
    <property type="entry name" value="Plug_dom"/>
</dbReference>
<evidence type="ECO:0000259" key="9">
    <source>
        <dbReference type="Pfam" id="PF07715"/>
    </source>
</evidence>
<keyword evidence="2 7" id="KW-0813">Transport</keyword>
<dbReference type="InterPro" id="IPR023996">
    <property type="entry name" value="TonB-dep_OMP_SusC/RagA"/>
</dbReference>
<keyword evidence="3 7" id="KW-1134">Transmembrane beta strand</keyword>
<keyword evidence="11" id="KW-1185">Reference proteome</keyword>
<evidence type="ECO:0000256" key="1">
    <source>
        <dbReference type="ARBA" id="ARBA00004571"/>
    </source>
</evidence>
<dbReference type="SUPFAM" id="SSF49464">
    <property type="entry name" value="Carboxypeptidase regulatory domain-like"/>
    <property type="match status" value="1"/>
</dbReference>
<evidence type="ECO:0000256" key="2">
    <source>
        <dbReference type="ARBA" id="ARBA00022448"/>
    </source>
</evidence>
<comment type="similarity">
    <text evidence="7">Belongs to the TonB-dependent receptor family.</text>
</comment>
<dbReference type="Gene3D" id="2.60.40.1120">
    <property type="entry name" value="Carboxypeptidase-like, regulatory domain"/>
    <property type="match status" value="1"/>
</dbReference>
<feature type="domain" description="TonB-dependent receptor plug" evidence="9">
    <location>
        <begin position="222"/>
        <end position="330"/>
    </location>
</feature>
<evidence type="ECO:0000256" key="5">
    <source>
        <dbReference type="ARBA" id="ARBA00023136"/>
    </source>
</evidence>
<dbReference type="InterPro" id="IPR008969">
    <property type="entry name" value="CarboxyPept-like_regulatory"/>
</dbReference>
<dbReference type="PROSITE" id="PS52016">
    <property type="entry name" value="TONB_DEPENDENT_REC_3"/>
    <property type="match status" value="1"/>
</dbReference>
<evidence type="ECO:0000313" key="10">
    <source>
        <dbReference type="EMBL" id="TCC99305.1"/>
    </source>
</evidence>
<comment type="caution">
    <text evidence="10">The sequence shown here is derived from an EMBL/GenBank/DDBJ whole genome shotgun (WGS) entry which is preliminary data.</text>
</comment>
<dbReference type="InterPro" id="IPR039426">
    <property type="entry name" value="TonB-dep_rcpt-like"/>
</dbReference>
<protein>
    <submittedName>
        <fullName evidence="10">SusC/RagA family TonB-linked outer membrane protein</fullName>
    </submittedName>
</protein>
<keyword evidence="5 7" id="KW-0472">Membrane</keyword>
<dbReference type="EMBL" id="SJSM01000001">
    <property type="protein sequence ID" value="TCC99305.1"/>
    <property type="molecule type" value="Genomic_DNA"/>
</dbReference>
<dbReference type="FunFam" id="2.170.130.10:FF:000008">
    <property type="entry name" value="SusC/RagA family TonB-linked outer membrane protein"/>
    <property type="match status" value="1"/>
</dbReference>
<dbReference type="Pfam" id="PF13715">
    <property type="entry name" value="CarbopepD_reg_2"/>
    <property type="match status" value="1"/>
</dbReference>
<dbReference type="Proteomes" id="UP000291117">
    <property type="component" value="Unassembled WGS sequence"/>
</dbReference>
<reference evidence="10 11" key="1">
    <citation type="submission" date="2019-02" db="EMBL/GenBank/DDBJ databases">
        <title>Pedobacter sp. RP-3-8 sp. nov., isolated from Arctic soil.</title>
        <authorList>
            <person name="Dahal R.H."/>
        </authorList>
    </citation>
    <scope>NUCLEOTIDE SEQUENCE [LARGE SCALE GENOMIC DNA]</scope>
    <source>
        <strain evidence="10 11">RP-3-8</strain>
    </source>
</reference>
<dbReference type="NCBIfam" id="TIGR04057">
    <property type="entry name" value="SusC_RagA_signa"/>
    <property type="match status" value="1"/>
</dbReference>
<dbReference type="InterPro" id="IPR011662">
    <property type="entry name" value="Secretin/TonB_short_N"/>
</dbReference>
<comment type="subcellular location">
    <subcellularLocation>
        <location evidence="1 7">Cell outer membrane</location>
        <topology evidence="1 7">Multi-pass membrane protein</topology>
    </subcellularLocation>
</comment>
<dbReference type="InterPro" id="IPR023997">
    <property type="entry name" value="TonB-dep_OMP_SusC/RagA_CS"/>
</dbReference>
<evidence type="ECO:0000256" key="6">
    <source>
        <dbReference type="ARBA" id="ARBA00023237"/>
    </source>
</evidence>
<dbReference type="Pfam" id="PF07660">
    <property type="entry name" value="STN"/>
    <property type="match status" value="1"/>
</dbReference>